<feature type="region of interest" description="CPSase" evidence="11">
    <location>
        <begin position="1"/>
        <end position="170"/>
    </location>
</feature>
<dbReference type="PROSITE" id="PS51273">
    <property type="entry name" value="GATASE_TYPE_1"/>
    <property type="match status" value="1"/>
</dbReference>
<dbReference type="EC" id="6.3.5.5" evidence="11"/>
<feature type="binding site" evidence="11">
    <location>
        <position position="293"/>
    </location>
    <ligand>
        <name>L-glutamine</name>
        <dbReference type="ChEBI" id="CHEBI:58359"/>
    </ligand>
</feature>
<keyword evidence="4 11" id="KW-0436">Ligase</keyword>
<dbReference type="EMBL" id="DVHH01000126">
    <property type="protein sequence ID" value="HIR54935.1"/>
    <property type="molecule type" value="Genomic_DNA"/>
</dbReference>
<feature type="active site" description="Nucleophile" evidence="11">
    <location>
        <position position="248"/>
    </location>
</feature>
<feature type="binding site" evidence="11">
    <location>
        <position position="292"/>
    </location>
    <ligand>
        <name>L-glutamine</name>
        <dbReference type="ChEBI" id="CHEBI:58359"/>
    </ligand>
</feature>
<evidence type="ECO:0000256" key="2">
    <source>
        <dbReference type="ARBA" id="ARBA00005077"/>
    </source>
</evidence>
<evidence type="ECO:0000256" key="4">
    <source>
        <dbReference type="ARBA" id="ARBA00022598"/>
    </source>
</evidence>
<name>A0A9D1DL90_9FIRM</name>
<dbReference type="GO" id="GO:0005524">
    <property type="term" value="F:ATP binding"/>
    <property type="evidence" value="ECO:0007669"/>
    <property type="project" value="UniProtKB-UniRule"/>
</dbReference>
<dbReference type="Proteomes" id="UP000824238">
    <property type="component" value="Unassembled WGS sequence"/>
</dbReference>
<dbReference type="PRINTS" id="PR00097">
    <property type="entry name" value="ANTSNTHASEII"/>
</dbReference>
<protein>
    <recommendedName>
        <fullName evidence="11">Carbamoyl phosphate synthase small chain</fullName>
        <ecNumber evidence="11">6.3.5.5</ecNumber>
    </recommendedName>
    <alternativeName>
        <fullName evidence="11">Carbamoyl phosphate synthetase glutamine chain</fullName>
    </alternativeName>
</protein>
<dbReference type="PANTHER" id="PTHR43418:SF7">
    <property type="entry name" value="CARBAMOYL-PHOSPHATE SYNTHASE SMALL CHAIN"/>
    <property type="match status" value="1"/>
</dbReference>
<reference evidence="13" key="2">
    <citation type="journal article" date="2021" name="PeerJ">
        <title>Extensive microbial diversity within the chicken gut microbiome revealed by metagenomics and culture.</title>
        <authorList>
            <person name="Gilroy R."/>
            <person name="Ravi A."/>
            <person name="Getino M."/>
            <person name="Pursley I."/>
            <person name="Horton D.L."/>
            <person name="Alikhan N.F."/>
            <person name="Baker D."/>
            <person name="Gharbi K."/>
            <person name="Hall N."/>
            <person name="Watson M."/>
            <person name="Adriaenssens E.M."/>
            <person name="Foster-Nyarko E."/>
            <person name="Jarju S."/>
            <person name="Secka A."/>
            <person name="Antonio M."/>
            <person name="Oren A."/>
            <person name="Chaudhuri R.R."/>
            <person name="La Ragione R."/>
            <person name="Hildebrand F."/>
            <person name="Pallen M.J."/>
        </authorList>
    </citation>
    <scope>NUCLEOTIDE SEQUENCE</scope>
    <source>
        <strain evidence="13">ChiGjej3B3-7149</strain>
    </source>
</reference>
<keyword evidence="5 11" id="KW-0547">Nucleotide-binding</keyword>
<evidence type="ECO:0000256" key="10">
    <source>
        <dbReference type="ARBA" id="ARBA00049285"/>
    </source>
</evidence>
<dbReference type="Pfam" id="PF00117">
    <property type="entry name" value="GATase"/>
    <property type="match status" value="1"/>
</dbReference>
<evidence type="ECO:0000256" key="11">
    <source>
        <dbReference type="HAMAP-Rule" id="MF_01209"/>
    </source>
</evidence>
<evidence type="ECO:0000256" key="3">
    <source>
        <dbReference type="ARBA" id="ARBA00007800"/>
    </source>
</evidence>
<keyword evidence="6 11" id="KW-0067">ATP-binding</keyword>
<dbReference type="InterPro" id="IPR017926">
    <property type="entry name" value="GATASE"/>
</dbReference>
<dbReference type="NCBIfam" id="NF009475">
    <property type="entry name" value="PRK12838.1"/>
    <property type="match status" value="1"/>
</dbReference>
<dbReference type="InterPro" id="IPR029062">
    <property type="entry name" value="Class_I_gatase-like"/>
</dbReference>
<dbReference type="GO" id="GO:0006526">
    <property type="term" value="P:L-arginine biosynthetic process"/>
    <property type="evidence" value="ECO:0007669"/>
    <property type="project" value="UniProtKB-UniRule"/>
</dbReference>
<organism evidence="13 14">
    <name type="scientific">Candidatus Scatomorpha intestinigallinarum</name>
    <dbReference type="NCBI Taxonomy" id="2840923"/>
    <lineage>
        <taxon>Bacteria</taxon>
        <taxon>Bacillati</taxon>
        <taxon>Bacillota</taxon>
        <taxon>Clostridia</taxon>
        <taxon>Eubacteriales</taxon>
        <taxon>Candidatus Scatomorpha</taxon>
    </lineage>
</organism>
<dbReference type="AlphaFoldDB" id="A0A9D1DL90"/>
<dbReference type="Pfam" id="PF00988">
    <property type="entry name" value="CPSase_sm_chain"/>
    <property type="match status" value="1"/>
</dbReference>
<keyword evidence="8 11" id="KW-0665">Pyrimidine biosynthesis</keyword>
<dbReference type="SUPFAM" id="SSF52317">
    <property type="entry name" value="Class I glutamine amidotransferase-like"/>
    <property type="match status" value="1"/>
</dbReference>
<dbReference type="NCBIfam" id="TIGR01368">
    <property type="entry name" value="CPSaseIIsmall"/>
    <property type="match status" value="1"/>
</dbReference>
<dbReference type="GO" id="GO:0006207">
    <property type="term" value="P:'de novo' pyrimidine nucleobase biosynthetic process"/>
    <property type="evidence" value="ECO:0007669"/>
    <property type="project" value="InterPro"/>
</dbReference>
<dbReference type="GO" id="GO:0006541">
    <property type="term" value="P:glutamine metabolic process"/>
    <property type="evidence" value="ECO:0007669"/>
    <property type="project" value="InterPro"/>
</dbReference>
<comment type="subunit">
    <text evidence="11">Composed of two chains; the small (or glutamine) chain promotes the hydrolysis of glutamine to ammonia, which is used by the large (or ammonia) chain to synthesize carbamoyl phosphate. Tetramer of heterodimers (alpha,beta)4.</text>
</comment>
<dbReference type="Gene3D" id="3.50.30.20">
    <property type="entry name" value="Carbamoyl-phosphate synthase small subunit, N-terminal domain"/>
    <property type="match status" value="1"/>
</dbReference>
<feature type="domain" description="Carbamoyl-phosphate synthase small subunit N-terminal" evidence="12">
    <location>
        <begin position="2"/>
        <end position="132"/>
    </location>
</feature>
<comment type="catalytic activity">
    <reaction evidence="10 11">
        <text>L-glutamine + H2O = L-glutamate + NH4(+)</text>
        <dbReference type="Rhea" id="RHEA:15889"/>
        <dbReference type="ChEBI" id="CHEBI:15377"/>
        <dbReference type="ChEBI" id="CHEBI:28938"/>
        <dbReference type="ChEBI" id="CHEBI:29985"/>
        <dbReference type="ChEBI" id="CHEBI:58359"/>
    </reaction>
</comment>
<feature type="binding site" evidence="11">
    <location>
        <position position="249"/>
    </location>
    <ligand>
        <name>L-glutamine</name>
        <dbReference type="ChEBI" id="CHEBI:58359"/>
    </ligand>
</feature>
<dbReference type="PRINTS" id="PR00099">
    <property type="entry name" value="CPSGATASE"/>
</dbReference>
<dbReference type="PANTHER" id="PTHR43418">
    <property type="entry name" value="MULTIFUNCTIONAL TRYPTOPHAN BIOSYNTHESIS PROTEIN-RELATED"/>
    <property type="match status" value="1"/>
</dbReference>
<keyword evidence="11" id="KW-0028">Amino-acid biosynthesis</keyword>
<evidence type="ECO:0000313" key="14">
    <source>
        <dbReference type="Proteomes" id="UP000824238"/>
    </source>
</evidence>
<comment type="pathway">
    <text evidence="2 11">Amino-acid biosynthesis; L-arginine biosynthesis; carbamoyl phosphate from bicarbonate: step 1/1.</text>
</comment>
<feature type="active site" evidence="11">
    <location>
        <position position="333"/>
    </location>
</feature>
<evidence type="ECO:0000259" key="12">
    <source>
        <dbReference type="SMART" id="SM01097"/>
    </source>
</evidence>
<dbReference type="InterPro" id="IPR036480">
    <property type="entry name" value="CarbP_synth_ssu_N_sf"/>
</dbReference>
<reference evidence="13" key="1">
    <citation type="submission" date="2020-10" db="EMBL/GenBank/DDBJ databases">
        <authorList>
            <person name="Gilroy R."/>
        </authorList>
    </citation>
    <scope>NUCLEOTIDE SEQUENCE</scope>
    <source>
        <strain evidence="13">ChiGjej3B3-7149</strain>
    </source>
</reference>
<accession>A0A9D1DL90</accession>
<keyword evidence="11" id="KW-0055">Arginine biosynthesis</keyword>
<comment type="pathway">
    <text evidence="1 11">Pyrimidine metabolism; UMP biosynthesis via de novo pathway; (S)-dihydroorotate from bicarbonate: step 1/3.</text>
</comment>
<dbReference type="SMART" id="SM01097">
    <property type="entry name" value="CPSase_sm_chain"/>
    <property type="match status" value="1"/>
</dbReference>
<feature type="binding site" evidence="11">
    <location>
        <position position="221"/>
    </location>
    <ligand>
        <name>L-glutamine</name>
        <dbReference type="ChEBI" id="CHEBI:58359"/>
    </ligand>
</feature>
<dbReference type="InterPro" id="IPR035686">
    <property type="entry name" value="CPSase_GATase1"/>
</dbReference>
<dbReference type="InterPro" id="IPR006274">
    <property type="entry name" value="CarbamoylP_synth_ssu"/>
</dbReference>
<proteinExistence type="inferred from homology"/>
<feature type="binding site" evidence="11">
    <location>
        <position position="223"/>
    </location>
    <ligand>
        <name>L-glutamine</name>
        <dbReference type="ChEBI" id="CHEBI:58359"/>
    </ligand>
</feature>
<comment type="similarity">
    <text evidence="3 11">Belongs to the CarA family.</text>
</comment>
<dbReference type="HAMAP" id="MF_01209">
    <property type="entry name" value="CPSase_S_chain"/>
    <property type="match status" value="1"/>
</dbReference>
<evidence type="ECO:0000256" key="8">
    <source>
        <dbReference type="ARBA" id="ARBA00022975"/>
    </source>
</evidence>
<keyword evidence="7 11" id="KW-0315">Glutamine amidotransferase</keyword>
<dbReference type="SUPFAM" id="SSF52021">
    <property type="entry name" value="Carbamoyl phosphate synthetase, small subunit N-terminal domain"/>
    <property type="match status" value="1"/>
</dbReference>
<evidence type="ECO:0000256" key="7">
    <source>
        <dbReference type="ARBA" id="ARBA00022962"/>
    </source>
</evidence>
<dbReference type="GO" id="GO:0044205">
    <property type="term" value="P:'de novo' UMP biosynthetic process"/>
    <property type="evidence" value="ECO:0007669"/>
    <property type="project" value="UniProtKB-UniRule"/>
</dbReference>
<dbReference type="FunFam" id="3.50.30.20:FF:000001">
    <property type="entry name" value="Carbamoyl-phosphate synthase small chain"/>
    <property type="match status" value="1"/>
</dbReference>
<dbReference type="InterPro" id="IPR050472">
    <property type="entry name" value="Anth_synth/Amidotransfase"/>
</dbReference>
<evidence type="ECO:0000256" key="5">
    <source>
        <dbReference type="ARBA" id="ARBA00022741"/>
    </source>
</evidence>
<dbReference type="PRINTS" id="PR00096">
    <property type="entry name" value="GATASE"/>
</dbReference>
<dbReference type="CDD" id="cd01744">
    <property type="entry name" value="GATase1_CPSase"/>
    <property type="match status" value="1"/>
</dbReference>
<evidence type="ECO:0000313" key="13">
    <source>
        <dbReference type="EMBL" id="HIR54935.1"/>
    </source>
</evidence>
<feature type="binding site" evidence="11">
    <location>
        <position position="46"/>
    </location>
    <ligand>
        <name>L-glutamine</name>
        <dbReference type="ChEBI" id="CHEBI:58359"/>
    </ligand>
</feature>
<evidence type="ECO:0000256" key="6">
    <source>
        <dbReference type="ARBA" id="ARBA00022840"/>
    </source>
</evidence>
<sequence length="360" mass="38820">MPRAYLLLENGMVFEGEGFGASGTRVGELVFTTGMTGCAESLTDPSYRGQLVTFTFPMLGNYGICYADRESPHIHARAVVVREYCREPSNFRSETDVDSFLRSEGVCGICGVDTRRITQLIRDKGVMNAAVTDAEPDEALLERVRAHRVCGVVDEVTVKEPRLLLPEGQPRFSVAMLDFGCKRSIGDCLLEQGCAVTVYPAKTSAETILAAGHDGVMLSNGPGDPAENGFCIEQIRLLMDKLPVFGICLGHQMMALAAGARTRKMKFGHRGANQPAKDLATGRVYVTSQNHGYAVDNASLDGSGAVMRFVNVNDGSCEGLDYPGKRAFSLQFHPEAHGGPLDCGGMFARFVAMMEGKADA</sequence>
<comment type="catalytic activity">
    <reaction evidence="9 11">
        <text>hydrogencarbonate + L-glutamine + 2 ATP + H2O = carbamoyl phosphate + L-glutamate + 2 ADP + phosphate + 2 H(+)</text>
        <dbReference type="Rhea" id="RHEA:18633"/>
        <dbReference type="ChEBI" id="CHEBI:15377"/>
        <dbReference type="ChEBI" id="CHEBI:15378"/>
        <dbReference type="ChEBI" id="CHEBI:17544"/>
        <dbReference type="ChEBI" id="CHEBI:29985"/>
        <dbReference type="ChEBI" id="CHEBI:30616"/>
        <dbReference type="ChEBI" id="CHEBI:43474"/>
        <dbReference type="ChEBI" id="CHEBI:58228"/>
        <dbReference type="ChEBI" id="CHEBI:58359"/>
        <dbReference type="ChEBI" id="CHEBI:456216"/>
        <dbReference type="EC" id="6.3.5.5"/>
    </reaction>
</comment>
<dbReference type="Gene3D" id="3.40.50.880">
    <property type="match status" value="1"/>
</dbReference>
<feature type="binding site" evidence="11">
    <location>
        <position position="290"/>
    </location>
    <ligand>
        <name>L-glutamine</name>
        <dbReference type="ChEBI" id="CHEBI:58359"/>
    </ligand>
</feature>
<gene>
    <name evidence="11 13" type="primary">carA</name>
    <name evidence="13" type="ORF">IAD36_04975</name>
</gene>
<feature type="active site" evidence="11">
    <location>
        <position position="335"/>
    </location>
</feature>
<dbReference type="GO" id="GO:0004088">
    <property type="term" value="F:carbamoyl-phosphate synthase (glutamine-hydrolyzing) activity"/>
    <property type="evidence" value="ECO:0007669"/>
    <property type="project" value="UniProtKB-UniRule"/>
</dbReference>
<evidence type="ECO:0000256" key="1">
    <source>
        <dbReference type="ARBA" id="ARBA00004812"/>
    </source>
</evidence>
<dbReference type="InterPro" id="IPR002474">
    <property type="entry name" value="CarbamoylP_synth_ssu_N"/>
</dbReference>
<comment type="function">
    <text evidence="11">Small subunit of the glutamine-dependent carbamoyl phosphate synthetase (CPSase). CPSase catalyzes the formation of carbamoyl phosphate from the ammonia moiety of glutamine, carbonate, and phosphate donated by ATP, constituting the first step of 2 biosynthetic pathways, one leading to arginine and/or urea and the other to pyrimidine nucleotides. The small subunit (glutamine amidotransferase) binds and cleaves glutamine to supply the large subunit with the substrate ammonia.</text>
</comment>
<feature type="binding site" evidence="11">
    <location>
        <position position="252"/>
    </location>
    <ligand>
        <name>L-glutamine</name>
        <dbReference type="ChEBI" id="CHEBI:58359"/>
    </ligand>
</feature>
<comment type="caution">
    <text evidence="13">The sequence shown here is derived from an EMBL/GenBank/DDBJ whole genome shotgun (WGS) entry which is preliminary data.</text>
</comment>
<evidence type="ECO:0000256" key="9">
    <source>
        <dbReference type="ARBA" id="ARBA00048816"/>
    </source>
</evidence>